<organism evidence="1 2">
    <name type="scientific">Chitinophaga solisilvae</name>
    <dbReference type="NCBI Taxonomy" id="1233460"/>
    <lineage>
        <taxon>Bacteria</taxon>
        <taxon>Pseudomonadati</taxon>
        <taxon>Bacteroidota</taxon>
        <taxon>Chitinophagia</taxon>
        <taxon>Chitinophagales</taxon>
        <taxon>Chitinophagaceae</taxon>
        <taxon>Chitinophaga</taxon>
    </lineage>
</organism>
<dbReference type="RefSeq" id="WP_127037040.1">
    <property type="nucleotide sequence ID" value="NZ_JAABOK010000018.1"/>
</dbReference>
<proteinExistence type="predicted"/>
<comment type="caution">
    <text evidence="1">The sequence shown here is derived from an EMBL/GenBank/DDBJ whole genome shotgun (WGS) entry which is preliminary data.</text>
</comment>
<dbReference type="AlphaFoldDB" id="A0A433WLA4"/>
<dbReference type="NCBIfam" id="NF038153">
    <property type="entry name" value="lant_leader_L1a"/>
    <property type="match status" value="1"/>
</dbReference>
<sequence length="66" mass="7171">MKKRKIELSKKLLLNKKTVGQLNADQQSMIAGGADTWILGCTADTQEISVCRATRPVHGGPCCFIP</sequence>
<reference evidence="1" key="1">
    <citation type="submission" date="2020-05" db="EMBL/GenBank/DDBJ databases">
        <title>Chitinophaga laudate sp. nov., isolated from a tropical peat swamp.</title>
        <authorList>
            <person name="Goh C.B.S."/>
            <person name="Lee M.S."/>
            <person name="Parimannan S."/>
            <person name="Pasbakhsh P."/>
            <person name="Yule C.M."/>
            <person name="Rajandas H."/>
            <person name="Loke S."/>
            <person name="Croft L."/>
            <person name="Tan J.B.L."/>
        </authorList>
    </citation>
    <scope>NUCLEOTIDE SEQUENCE</scope>
    <source>
        <strain evidence="1">Mgbs1</strain>
    </source>
</reference>
<gene>
    <name evidence="1" type="ORF">ECE50_029135</name>
</gene>
<dbReference type="InterPro" id="IPR058238">
    <property type="entry name" value="Lant_leader_dom"/>
</dbReference>
<dbReference type="OrthoDB" id="680784at2"/>
<dbReference type="EMBL" id="RIAR02000001">
    <property type="protein sequence ID" value="NSL90924.1"/>
    <property type="molecule type" value="Genomic_DNA"/>
</dbReference>
<protein>
    <submittedName>
        <fullName evidence="1">Uncharacterized protein</fullName>
    </submittedName>
</protein>
<accession>A0A433WLA4</accession>
<keyword evidence="2" id="KW-1185">Reference proteome</keyword>
<name>A0A433WLA4_9BACT</name>
<evidence type="ECO:0000313" key="2">
    <source>
        <dbReference type="Proteomes" id="UP000281028"/>
    </source>
</evidence>
<evidence type="ECO:0000313" key="1">
    <source>
        <dbReference type="EMBL" id="NSL90924.1"/>
    </source>
</evidence>
<dbReference type="Proteomes" id="UP000281028">
    <property type="component" value="Unassembled WGS sequence"/>
</dbReference>